<dbReference type="PANTHER" id="PTHR40705">
    <property type="entry name" value="TRNA(ILE2) 2-AGMATINYLCYTIDINE SYNTHETASE TIAS"/>
    <property type="match status" value="1"/>
</dbReference>
<dbReference type="RefSeq" id="WP_199396794.1">
    <property type="nucleotide sequence ID" value="NZ_JAEMHK010000018.1"/>
</dbReference>
<accession>A0ABS0YWG0</accession>
<keyword evidence="2" id="KW-1185">Reference proteome</keyword>
<evidence type="ECO:0000313" key="2">
    <source>
        <dbReference type="Proteomes" id="UP000641025"/>
    </source>
</evidence>
<dbReference type="EMBL" id="JAEMHK010000018">
    <property type="protein sequence ID" value="MBJ6802316.1"/>
    <property type="molecule type" value="Genomic_DNA"/>
</dbReference>
<sequence length="247" mass="26678">MRVLIAIDDTDNSVSRGTGEIAALIADAIEANGWGKPGFITRHQLLVHPDIPYTSHNSAMCLPVEMPEQCLERTITFACDFLERECADGSDPGLCVVVTDNIDSAAELVAFGRRAKQEVIRKEEALELAQRLHVHLSEHGGTGHGVIGALAGVGLRLWGNDGRMRGSLAAVRPGQVLTVRELLEQPDVDSVRSPDGSTVDFAALVRIGDKPKTVMRDGGSVLLVRPAEQVVGGAAWETLPRRMLRDY</sequence>
<comment type="caution">
    <text evidence="1">The sequence shown here is derived from an EMBL/GenBank/DDBJ whole genome shotgun (WGS) entry which is preliminary data.</text>
</comment>
<evidence type="ECO:0000313" key="1">
    <source>
        <dbReference type="EMBL" id="MBJ6802316.1"/>
    </source>
</evidence>
<name>A0ABS0YWG0_9BACT</name>
<dbReference type="Proteomes" id="UP000641025">
    <property type="component" value="Unassembled WGS sequence"/>
</dbReference>
<dbReference type="PANTHER" id="PTHR40705:SF2">
    <property type="entry name" value="DUF1743 DOMAIN-CONTAINING PROTEIN"/>
    <property type="match status" value="1"/>
</dbReference>
<dbReference type="Gene3D" id="3.30.70.2200">
    <property type="match status" value="1"/>
</dbReference>
<organism evidence="1 2">
    <name type="scientific">Geomonas propionica</name>
    <dbReference type="NCBI Taxonomy" id="2798582"/>
    <lineage>
        <taxon>Bacteria</taxon>
        <taxon>Pseudomonadati</taxon>
        <taxon>Thermodesulfobacteriota</taxon>
        <taxon>Desulfuromonadia</taxon>
        <taxon>Geobacterales</taxon>
        <taxon>Geobacteraceae</taxon>
        <taxon>Geomonas</taxon>
    </lineage>
</organism>
<evidence type="ECO:0008006" key="3">
    <source>
        <dbReference type="Google" id="ProtNLM"/>
    </source>
</evidence>
<reference evidence="1 2" key="1">
    <citation type="submission" date="2020-12" db="EMBL/GenBank/DDBJ databases">
        <title>Geomonas sp. Red259, isolated from paddy soil.</title>
        <authorList>
            <person name="Xu Z."/>
            <person name="Zhang Z."/>
            <person name="Masuda Y."/>
            <person name="Itoh H."/>
            <person name="Senoo K."/>
        </authorList>
    </citation>
    <scope>NUCLEOTIDE SEQUENCE [LARGE SCALE GENOMIC DNA]</scope>
    <source>
        <strain evidence="1 2">Red259</strain>
    </source>
</reference>
<gene>
    <name evidence="1" type="ORF">JFN90_19490</name>
</gene>
<proteinExistence type="predicted"/>
<protein>
    <recommendedName>
        <fullName evidence="3">tRNA(Ile2) 2-agmatinylcytidine synthetase</fullName>
    </recommendedName>
</protein>